<comment type="caution">
    <text evidence="1">The sequence shown here is derived from an EMBL/GenBank/DDBJ whole genome shotgun (WGS) entry which is preliminary data.</text>
</comment>
<organism evidence="1 2">
    <name type="scientific">Smittium simulii</name>
    <dbReference type="NCBI Taxonomy" id="133385"/>
    <lineage>
        <taxon>Eukaryota</taxon>
        <taxon>Fungi</taxon>
        <taxon>Fungi incertae sedis</taxon>
        <taxon>Zoopagomycota</taxon>
        <taxon>Kickxellomycotina</taxon>
        <taxon>Harpellomycetes</taxon>
        <taxon>Harpellales</taxon>
        <taxon>Legeriomycetaceae</taxon>
        <taxon>Smittium</taxon>
    </lineage>
</organism>
<dbReference type="AlphaFoldDB" id="A0A2T9YFJ8"/>
<gene>
    <name evidence="1" type="ORF">BB561_004567</name>
</gene>
<accession>A0A2T9YFJ8</accession>
<dbReference type="Proteomes" id="UP000245383">
    <property type="component" value="Unassembled WGS sequence"/>
</dbReference>
<evidence type="ECO:0000313" key="2">
    <source>
        <dbReference type="Proteomes" id="UP000245383"/>
    </source>
</evidence>
<protein>
    <submittedName>
        <fullName evidence="1">Uncharacterized protein</fullName>
    </submittedName>
</protein>
<proteinExistence type="predicted"/>
<reference evidence="1 2" key="1">
    <citation type="journal article" date="2018" name="MBio">
        <title>Comparative Genomics Reveals the Core Gene Toolbox for the Fungus-Insect Symbiosis.</title>
        <authorList>
            <person name="Wang Y."/>
            <person name="Stata M."/>
            <person name="Wang W."/>
            <person name="Stajich J.E."/>
            <person name="White M.M."/>
            <person name="Moncalvo J.M."/>
        </authorList>
    </citation>
    <scope>NUCLEOTIDE SEQUENCE [LARGE SCALE GENOMIC DNA]</scope>
    <source>
        <strain evidence="1 2">SWE-8-4</strain>
    </source>
</reference>
<sequence length="93" mass="10348">MKVNIEELSHEILTHISLLRHKVKEAAHIESLEGSALLDTLKAHNSKLDTFSAMISDLVSKAITLDIELDKKTKVLAELKQISAMLDRLEGCI</sequence>
<keyword evidence="2" id="KW-1185">Reference proteome</keyword>
<evidence type="ECO:0000313" key="1">
    <source>
        <dbReference type="EMBL" id="PVU91110.1"/>
    </source>
</evidence>
<name>A0A2T9YFJ8_9FUNG</name>
<dbReference type="EMBL" id="MBFR01000220">
    <property type="protein sequence ID" value="PVU91110.1"/>
    <property type="molecule type" value="Genomic_DNA"/>
</dbReference>